<evidence type="ECO:0000256" key="5">
    <source>
        <dbReference type="ARBA" id="ARBA00023136"/>
    </source>
</evidence>
<evidence type="ECO:0000256" key="6">
    <source>
        <dbReference type="SAM" id="MobiDB-lite"/>
    </source>
</evidence>
<dbReference type="CTD" id="100003113"/>
<comment type="subcellular location">
    <subcellularLocation>
        <location evidence="1">Membrane</location>
        <topology evidence="1">Multi-pass membrane protein</topology>
    </subcellularLocation>
</comment>
<dbReference type="KEGG" id="char:105890144"/>
<dbReference type="RefSeq" id="XP_012671570.1">
    <property type="nucleotide sequence ID" value="XM_012816116.3"/>
</dbReference>
<evidence type="ECO:0000256" key="4">
    <source>
        <dbReference type="ARBA" id="ARBA00022989"/>
    </source>
</evidence>
<feature type="transmembrane region" description="Helical" evidence="7">
    <location>
        <begin position="54"/>
        <end position="76"/>
    </location>
</feature>
<evidence type="ECO:0000256" key="2">
    <source>
        <dbReference type="ARBA" id="ARBA00005308"/>
    </source>
</evidence>
<dbReference type="AlphaFoldDB" id="A0A6P3VHE9"/>
<protein>
    <submittedName>
        <fullName evidence="9">Transmembrane protein 200C</fullName>
    </submittedName>
</protein>
<evidence type="ECO:0000256" key="3">
    <source>
        <dbReference type="ARBA" id="ARBA00022692"/>
    </source>
</evidence>
<reference evidence="9" key="1">
    <citation type="submission" date="2025-08" db="UniProtKB">
        <authorList>
            <consortium name="RefSeq"/>
        </authorList>
    </citation>
    <scope>IDENTIFICATION</scope>
</reference>
<sequence>MIATGGLLRINARRQDSLRSKNRAENKRKRKAKKKRKNEVVVVKGKLNLFSISGLVAAVGVLILLVGIALAVLGYWPRESRLYPGLPLPKQPPVPERIYEKRLAESVNWTASGKLMYHLDRDLAVSNSSNGTNEESPKLGFFAAFLKKHLYSDRLKVFGPLIMGIGIFLFICANAVLHENRDKKTKIINLRDIYSTVIDIHSLRAKENVPLNGFVNYVQSKGVECKPSAMYTAALLAKSSWPTGAGKPDSEDLCPSRRHSFSKFESASLDKQTFTDTVYSIYREQNRTDKPTPTPKQWETRTLVTSSVNAFTLPMIKLNNLMIEDRRASVKANRGREGTDTSCDSPDHPNVCHVGCTTEAKVETGRTHTVLSQDSVEVYKSNGSLLGASQISPQGSQVQLLPASPGPKVTGSHLSLSALSDYSRSIDLGVCPSSPREWQVERPRRLSCPRLEGYGSGGYVKLGNLGGESFESYEAVPLSQVTSMKVLDKEQTEKPSDEQEGNGTMGEVQDGLTRQYSNREKLLMISQTDTTVENEEIESRE</sequence>
<proteinExistence type="inferred from homology"/>
<evidence type="ECO:0000256" key="7">
    <source>
        <dbReference type="SAM" id="Phobius"/>
    </source>
</evidence>
<keyword evidence="4 7" id="KW-1133">Transmembrane helix</keyword>
<dbReference type="OrthoDB" id="9994280at2759"/>
<dbReference type="Pfam" id="PF10177">
    <property type="entry name" value="DUF2371"/>
    <property type="match status" value="1"/>
</dbReference>
<feature type="compositionally biased region" description="Basic and acidic residues" evidence="6">
    <location>
        <begin position="488"/>
        <end position="497"/>
    </location>
</feature>
<evidence type="ECO:0000313" key="8">
    <source>
        <dbReference type="Proteomes" id="UP000515152"/>
    </source>
</evidence>
<organism evidence="8 9">
    <name type="scientific">Clupea harengus</name>
    <name type="common">Atlantic herring</name>
    <dbReference type="NCBI Taxonomy" id="7950"/>
    <lineage>
        <taxon>Eukaryota</taxon>
        <taxon>Metazoa</taxon>
        <taxon>Chordata</taxon>
        <taxon>Craniata</taxon>
        <taxon>Vertebrata</taxon>
        <taxon>Euteleostomi</taxon>
        <taxon>Actinopterygii</taxon>
        <taxon>Neopterygii</taxon>
        <taxon>Teleostei</taxon>
        <taxon>Clupei</taxon>
        <taxon>Clupeiformes</taxon>
        <taxon>Clupeoidei</taxon>
        <taxon>Clupeidae</taxon>
        <taxon>Clupea</taxon>
    </lineage>
</organism>
<name>A0A6P3VHE9_CLUHA</name>
<dbReference type="InterPro" id="IPR018787">
    <property type="entry name" value="DUF2371_TMEM200"/>
</dbReference>
<dbReference type="GeneID" id="105890144"/>
<comment type="similarity">
    <text evidence="2">Belongs to the TMEM200 family.</text>
</comment>
<dbReference type="Proteomes" id="UP000515152">
    <property type="component" value="Chromosome 17"/>
</dbReference>
<accession>A0A6P3VHE9</accession>
<keyword evidence="8" id="KW-1185">Reference proteome</keyword>
<feature type="compositionally biased region" description="Basic residues" evidence="6">
    <location>
        <begin position="26"/>
        <end position="37"/>
    </location>
</feature>
<keyword evidence="5 7" id="KW-0472">Membrane</keyword>
<gene>
    <name evidence="9" type="primary">tmem200ca</name>
</gene>
<evidence type="ECO:0000256" key="1">
    <source>
        <dbReference type="ARBA" id="ARBA00004141"/>
    </source>
</evidence>
<dbReference type="GO" id="GO:0016020">
    <property type="term" value="C:membrane"/>
    <property type="evidence" value="ECO:0007669"/>
    <property type="project" value="UniProtKB-SubCell"/>
</dbReference>
<dbReference type="PANTHER" id="PTHR31815:SF2">
    <property type="entry name" value="TRANSMEMBRANE PROTEIN 200C"/>
    <property type="match status" value="1"/>
</dbReference>
<keyword evidence="3 7" id="KW-0812">Transmembrane</keyword>
<feature type="compositionally biased region" description="Acidic residues" evidence="6">
    <location>
        <begin position="532"/>
        <end position="541"/>
    </location>
</feature>
<feature type="region of interest" description="Disordered" evidence="6">
    <location>
        <begin position="488"/>
        <end position="541"/>
    </location>
</feature>
<dbReference type="PANTHER" id="PTHR31815">
    <property type="entry name" value="AGAP005329-PA"/>
    <property type="match status" value="1"/>
</dbReference>
<feature type="transmembrane region" description="Helical" evidence="7">
    <location>
        <begin position="157"/>
        <end position="177"/>
    </location>
</feature>
<feature type="region of interest" description="Disordered" evidence="6">
    <location>
        <begin position="18"/>
        <end position="37"/>
    </location>
</feature>
<evidence type="ECO:0000313" key="9">
    <source>
        <dbReference type="RefSeq" id="XP_012671570.1"/>
    </source>
</evidence>